<evidence type="ECO:0000313" key="3">
    <source>
        <dbReference type="Proteomes" id="UP001234178"/>
    </source>
</evidence>
<accession>A0ABQ9ZKG8</accession>
<organism evidence="2 3">
    <name type="scientific">Daphnia magna</name>
    <dbReference type="NCBI Taxonomy" id="35525"/>
    <lineage>
        <taxon>Eukaryota</taxon>
        <taxon>Metazoa</taxon>
        <taxon>Ecdysozoa</taxon>
        <taxon>Arthropoda</taxon>
        <taxon>Crustacea</taxon>
        <taxon>Branchiopoda</taxon>
        <taxon>Diplostraca</taxon>
        <taxon>Cladocera</taxon>
        <taxon>Anomopoda</taxon>
        <taxon>Daphniidae</taxon>
        <taxon>Daphnia</taxon>
    </lineage>
</organism>
<comment type="caution">
    <text evidence="2">The sequence shown here is derived from an EMBL/GenBank/DDBJ whole genome shotgun (WGS) entry which is preliminary data.</text>
</comment>
<dbReference type="Proteomes" id="UP001234178">
    <property type="component" value="Unassembled WGS sequence"/>
</dbReference>
<evidence type="ECO:0000313" key="1">
    <source>
        <dbReference type="EMBL" id="KAK4013404.1"/>
    </source>
</evidence>
<proteinExistence type="predicted"/>
<gene>
    <name evidence="1" type="ORF">OUZ56_025946</name>
    <name evidence="2" type="ORF">OUZ56_025963</name>
</gene>
<name>A0ABQ9ZKG8_9CRUS</name>
<evidence type="ECO:0000313" key="2">
    <source>
        <dbReference type="EMBL" id="KAK4013413.1"/>
    </source>
</evidence>
<sequence length="267" mass="29679">MEVDAELQRMEDLEMNSPGASVTTMGDLLKKKLVVKEADTVVRMAAPIRQEKKIRILSPNRVPRRQQPVLLSGKEGSEVDYINDADTASSMRAITSLVDLFAAFELKKSSSLRKLLSAADVRSNISNWEEESKANHVMQISVAKIYKSFISKIAVLLCGPAAQVSITKSMAKLIDQSRHVLTLPLIHTIARSKKAKTEQRTARAYLCGSHRREDVVQLKDLDGDFTLATHTFQKGLKDFKTVTSGQCLPRINWSIGRFNHTTADSAI</sequence>
<keyword evidence="3" id="KW-1185">Reference proteome</keyword>
<protein>
    <submittedName>
        <fullName evidence="2">Uncharacterized protein</fullName>
    </submittedName>
</protein>
<dbReference type="EMBL" id="JAOYFB010000004">
    <property type="protein sequence ID" value="KAK4013404.1"/>
    <property type="molecule type" value="Genomic_DNA"/>
</dbReference>
<reference evidence="2 3" key="1">
    <citation type="journal article" date="2023" name="Nucleic Acids Res.">
        <title>The hologenome of Daphnia magna reveals possible DNA methylation and microbiome-mediated evolution of the host genome.</title>
        <authorList>
            <person name="Chaturvedi A."/>
            <person name="Li X."/>
            <person name="Dhandapani V."/>
            <person name="Marshall H."/>
            <person name="Kissane S."/>
            <person name="Cuenca-Cambronero M."/>
            <person name="Asole G."/>
            <person name="Calvet F."/>
            <person name="Ruiz-Romero M."/>
            <person name="Marangio P."/>
            <person name="Guigo R."/>
            <person name="Rago D."/>
            <person name="Mirbahai L."/>
            <person name="Eastwood N."/>
            <person name="Colbourne J.K."/>
            <person name="Zhou J."/>
            <person name="Mallon E."/>
            <person name="Orsini L."/>
        </authorList>
    </citation>
    <scope>NUCLEOTIDE SEQUENCE [LARGE SCALE GENOMIC DNA]</scope>
    <source>
        <strain evidence="2">LRV0_1</strain>
    </source>
</reference>
<dbReference type="EMBL" id="JAOYFB010000004">
    <property type="protein sequence ID" value="KAK4013413.1"/>
    <property type="molecule type" value="Genomic_DNA"/>
</dbReference>